<dbReference type="InterPro" id="IPR006170">
    <property type="entry name" value="PBP/GOBP"/>
</dbReference>
<dbReference type="Pfam" id="PF01395">
    <property type="entry name" value="PBP_GOBP"/>
    <property type="match status" value="1"/>
</dbReference>
<dbReference type="GeneID" id="114328142"/>
<evidence type="ECO:0000313" key="1">
    <source>
        <dbReference type="EnsemblMetazoa" id="XP_050518646.1"/>
    </source>
</evidence>
<accession>A0ABM5L877</accession>
<dbReference type="RefSeq" id="XP_050518646.1">
    <property type="nucleotide sequence ID" value="XM_050662689.1"/>
</dbReference>
<keyword evidence="2" id="KW-1185">Reference proteome</keyword>
<proteinExistence type="predicted"/>
<sequence length="170" mass="19568">MGREMSGYNWNDSRRSGRCCSGLFRMATKYITVLLVCMYLHTGYCSLSFKDLGEHLQTDGVKWAERCHAITGVTEEEVEDAMKGIFPDTFGPYITCLWLTSEVMTPTMDIIPEKLQYYLNDKVLKSDEMAQYIPCAANARKLGDDVPFNKKVLEMNKCHYKINPDKYIIF</sequence>
<dbReference type="InterPro" id="IPR036728">
    <property type="entry name" value="PBP_GOBP_sf"/>
</dbReference>
<dbReference type="SUPFAM" id="SSF47565">
    <property type="entry name" value="Insect pheromone/odorant-binding proteins"/>
    <property type="match status" value="1"/>
</dbReference>
<evidence type="ECO:0000313" key="2">
    <source>
        <dbReference type="Proteomes" id="UP001652700"/>
    </source>
</evidence>
<dbReference type="Proteomes" id="UP001652700">
    <property type="component" value="Unplaced"/>
</dbReference>
<dbReference type="Gene3D" id="1.10.238.20">
    <property type="entry name" value="Pheromone/general odorant binding protein domain"/>
    <property type="match status" value="1"/>
</dbReference>
<reference evidence="1" key="1">
    <citation type="submission" date="2025-05" db="UniProtKB">
        <authorList>
            <consortium name="EnsemblMetazoa"/>
        </authorList>
    </citation>
    <scope>IDENTIFICATION</scope>
</reference>
<dbReference type="CDD" id="cd23992">
    <property type="entry name" value="PBP_GOBP"/>
    <property type="match status" value="1"/>
</dbReference>
<dbReference type="EnsemblMetazoa" id="XM_050662689.1">
    <property type="protein sequence ID" value="XP_050518646.1"/>
    <property type="gene ID" value="LOC114328142"/>
</dbReference>
<name>A0ABM5L877_DIAVI</name>
<organism evidence="1 2">
    <name type="scientific">Diabrotica virgifera virgifera</name>
    <name type="common">western corn rootworm</name>
    <dbReference type="NCBI Taxonomy" id="50390"/>
    <lineage>
        <taxon>Eukaryota</taxon>
        <taxon>Metazoa</taxon>
        <taxon>Ecdysozoa</taxon>
        <taxon>Arthropoda</taxon>
        <taxon>Hexapoda</taxon>
        <taxon>Insecta</taxon>
        <taxon>Pterygota</taxon>
        <taxon>Neoptera</taxon>
        <taxon>Endopterygota</taxon>
        <taxon>Coleoptera</taxon>
        <taxon>Polyphaga</taxon>
        <taxon>Cucujiformia</taxon>
        <taxon>Chrysomeloidea</taxon>
        <taxon>Chrysomelidae</taxon>
        <taxon>Galerucinae</taxon>
        <taxon>Diabroticina</taxon>
        <taxon>Diabroticites</taxon>
        <taxon>Diabrotica</taxon>
    </lineage>
</organism>
<protein>
    <submittedName>
        <fullName evidence="1">Uncharacterized protein</fullName>
    </submittedName>
</protein>